<dbReference type="EMBL" id="QURH01000395">
    <property type="protein sequence ID" value="RFU39341.1"/>
    <property type="molecule type" value="Genomic_DNA"/>
</dbReference>
<keyword evidence="2" id="KW-1185">Reference proteome</keyword>
<comment type="caution">
    <text evidence="1">The sequence shown here is derived from an EMBL/GenBank/DDBJ whole genome shotgun (WGS) entry which is preliminary data.</text>
</comment>
<proteinExistence type="predicted"/>
<protein>
    <submittedName>
        <fullName evidence="1">Uncharacterized protein</fullName>
    </submittedName>
</protein>
<sequence length="64" mass="6478">MWAAAECLRKAGLPDDAPLTAAGRPRPGWAVLASGGSRVATFATTLRDGPGPVVFAVLTGEGRS</sequence>
<dbReference type="AlphaFoldDB" id="A0A372JH59"/>
<name>A0A372JH59_9ACTN</name>
<accession>A0A372JH59</accession>
<gene>
    <name evidence="1" type="ORF">DZF91_22915</name>
</gene>
<evidence type="ECO:0000313" key="1">
    <source>
        <dbReference type="EMBL" id="RFU39341.1"/>
    </source>
</evidence>
<reference evidence="1 2" key="1">
    <citation type="submission" date="2018-08" db="EMBL/GenBank/DDBJ databases">
        <title>Actinomadura jelena sp. nov., a novel Actinomycete isolated from soil in Chad.</title>
        <authorList>
            <person name="Shi L."/>
        </authorList>
    </citation>
    <scope>NUCLEOTIDE SEQUENCE [LARGE SCALE GENOMIC DNA]</scope>
    <source>
        <strain evidence="1 2">NEAU-G17</strain>
    </source>
</reference>
<evidence type="ECO:0000313" key="2">
    <source>
        <dbReference type="Proteomes" id="UP000261811"/>
    </source>
</evidence>
<organism evidence="1 2">
    <name type="scientific">Actinomadura logoneensis</name>
    <dbReference type="NCBI Taxonomy" id="2293572"/>
    <lineage>
        <taxon>Bacteria</taxon>
        <taxon>Bacillati</taxon>
        <taxon>Actinomycetota</taxon>
        <taxon>Actinomycetes</taxon>
        <taxon>Streptosporangiales</taxon>
        <taxon>Thermomonosporaceae</taxon>
        <taxon>Actinomadura</taxon>
    </lineage>
</organism>
<dbReference type="Proteomes" id="UP000261811">
    <property type="component" value="Unassembled WGS sequence"/>
</dbReference>